<dbReference type="GeneTree" id="ENSGT00390000013943"/>
<evidence type="ECO:0000313" key="4">
    <source>
        <dbReference type="Ensembl" id="ENSCMIP00000019915.1"/>
    </source>
</evidence>
<reference evidence="5" key="2">
    <citation type="journal article" date="2007" name="PLoS Biol.">
        <title>Survey sequencing and comparative analysis of the elephant shark (Callorhinchus milii) genome.</title>
        <authorList>
            <person name="Venkatesh B."/>
            <person name="Kirkness E.F."/>
            <person name="Loh Y.H."/>
            <person name="Halpern A.L."/>
            <person name="Lee A.P."/>
            <person name="Johnson J."/>
            <person name="Dandona N."/>
            <person name="Viswanathan L.D."/>
            <person name="Tay A."/>
            <person name="Venter J.C."/>
            <person name="Strausberg R.L."/>
            <person name="Brenner S."/>
        </authorList>
    </citation>
    <scope>NUCLEOTIDE SEQUENCE [LARGE SCALE GENOMIC DNA]</scope>
</reference>
<organism evidence="4 5">
    <name type="scientific">Callorhinchus milii</name>
    <name type="common">Ghost shark</name>
    <dbReference type="NCBI Taxonomy" id="7868"/>
    <lineage>
        <taxon>Eukaryota</taxon>
        <taxon>Metazoa</taxon>
        <taxon>Chordata</taxon>
        <taxon>Craniata</taxon>
        <taxon>Vertebrata</taxon>
        <taxon>Chondrichthyes</taxon>
        <taxon>Holocephali</taxon>
        <taxon>Chimaeriformes</taxon>
        <taxon>Callorhinchidae</taxon>
        <taxon>Callorhinchus</taxon>
    </lineage>
</organism>
<dbReference type="PROSITE" id="PS51914">
    <property type="entry name" value="MRH"/>
    <property type="match status" value="1"/>
</dbReference>
<dbReference type="Ensembl" id="ENSCMIT00000020287.1">
    <property type="protein sequence ID" value="ENSCMIP00000019915.1"/>
    <property type="gene ID" value="ENSCMIG00000009246.1"/>
</dbReference>
<dbReference type="InterPro" id="IPR044865">
    <property type="entry name" value="MRH_dom"/>
</dbReference>
<reference evidence="4" key="4">
    <citation type="submission" date="2025-08" db="UniProtKB">
        <authorList>
            <consortium name="Ensembl"/>
        </authorList>
    </citation>
    <scope>IDENTIFICATION</scope>
</reference>
<reference evidence="4" key="5">
    <citation type="submission" date="2025-09" db="UniProtKB">
        <authorList>
            <consortium name="Ensembl"/>
        </authorList>
    </citation>
    <scope>IDENTIFICATION</scope>
</reference>
<reference evidence="5" key="3">
    <citation type="journal article" date="2014" name="Nature">
        <title>Elephant shark genome provides unique insights into gnathostome evolution.</title>
        <authorList>
            <consortium name="International Elephant Shark Genome Sequencing Consortium"/>
            <person name="Venkatesh B."/>
            <person name="Lee A.P."/>
            <person name="Ravi V."/>
            <person name="Maurya A.K."/>
            <person name="Lian M.M."/>
            <person name="Swann J.B."/>
            <person name="Ohta Y."/>
            <person name="Flajnik M.F."/>
            <person name="Sutoh Y."/>
            <person name="Kasahara M."/>
            <person name="Hoon S."/>
            <person name="Gangu V."/>
            <person name="Roy S.W."/>
            <person name="Irimia M."/>
            <person name="Korzh V."/>
            <person name="Kondrychyn I."/>
            <person name="Lim Z.W."/>
            <person name="Tay B.H."/>
            <person name="Tohari S."/>
            <person name="Kong K.W."/>
            <person name="Ho S."/>
            <person name="Lorente-Galdos B."/>
            <person name="Quilez J."/>
            <person name="Marques-Bonet T."/>
            <person name="Raney B.J."/>
            <person name="Ingham P.W."/>
            <person name="Tay A."/>
            <person name="Hillier L.W."/>
            <person name="Minx P."/>
            <person name="Boehm T."/>
            <person name="Wilson R.K."/>
            <person name="Brenner S."/>
            <person name="Warren W.C."/>
        </authorList>
    </citation>
    <scope>NUCLEOTIDE SEQUENCE [LARGE SCALE GENOMIC DNA]</scope>
</reference>
<dbReference type="Proteomes" id="UP000314986">
    <property type="component" value="Unassembled WGS sequence"/>
</dbReference>
<dbReference type="InterPro" id="IPR009011">
    <property type="entry name" value="Man6P_isomerase_rcpt-bd_dom_sf"/>
</dbReference>
<name>A0A4W3HXA8_CALMI</name>
<dbReference type="SMART" id="SM01404">
    <property type="entry name" value="CIMR"/>
    <property type="match status" value="1"/>
</dbReference>
<keyword evidence="5" id="KW-1185">Reference proteome</keyword>
<evidence type="ECO:0000259" key="3">
    <source>
        <dbReference type="PROSITE" id="PS51914"/>
    </source>
</evidence>
<dbReference type="Gene3D" id="2.70.130.10">
    <property type="entry name" value="Mannose-6-phosphate receptor binding domain"/>
    <property type="match status" value="2"/>
</dbReference>
<evidence type="ECO:0000256" key="1">
    <source>
        <dbReference type="ARBA" id="ARBA00022729"/>
    </source>
</evidence>
<dbReference type="GO" id="GO:0005537">
    <property type="term" value="F:D-mannose binding"/>
    <property type="evidence" value="ECO:0007669"/>
    <property type="project" value="InterPro"/>
</dbReference>
<evidence type="ECO:0000256" key="2">
    <source>
        <dbReference type="ARBA" id="ARBA00023157"/>
    </source>
</evidence>
<evidence type="ECO:0000313" key="5">
    <source>
        <dbReference type="Proteomes" id="UP000314986"/>
    </source>
</evidence>
<keyword evidence="2" id="KW-1015">Disulfide bond</keyword>
<dbReference type="AlphaFoldDB" id="A0A4W3HXA8"/>
<reference evidence="5" key="1">
    <citation type="journal article" date="2006" name="Science">
        <title>Ancient noncoding elements conserved in the human genome.</title>
        <authorList>
            <person name="Venkatesh B."/>
            <person name="Kirkness E.F."/>
            <person name="Loh Y.H."/>
            <person name="Halpern A.L."/>
            <person name="Lee A.P."/>
            <person name="Johnson J."/>
            <person name="Dandona N."/>
            <person name="Viswanathan L.D."/>
            <person name="Tay A."/>
            <person name="Venter J.C."/>
            <person name="Strausberg R.L."/>
            <person name="Brenner S."/>
        </authorList>
    </citation>
    <scope>NUCLEOTIDE SEQUENCE [LARGE SCALE GENOMIC DNA]</scope>
</reference>
<proteinExistence type="predicted"/>
<dbReference type="GO" id="GO:0007041">
    <property type="term" value="P:lysosomal transport"/>
    <property type="evidence" value="ECO:0007669"/>
    <property type="project" value="InterPro"/>
</dbReference>
<keyword evidence="1" id="KW-0732">Signal</keyword>
<dbReference type="Pfam" id="PF00878">
    <property type="entry name" value="CIMR"/>
    <property type="match status" value="1"/>
</dbReference>
<dbReference type="InterPro" id="IPR000479">
    <property type="entry name" value="CIMR_rpt"/>
</dbReference>
<protein>
    <submittedName>
        <fullName evidence="4">Cation-independent mannose-6-phosphate receptor-like</fullName>
    </submittedName>
</protein>
<sequence>MTIINFHCNESADNKGKGGPEFDTEVDCTYIFNWGTKYACVEQKNLVCRTSDGKKHYDLSRLTRYSAVEVAESDSTHNWEAVYGSKGTPNRRQLYINVCHQILQDGGAVGCPDDAAICAITAYIICESFHSACPSLMSSIHQNR</sequence>
<feature type="domain" description="MRH" evidence="3">
    <location>
        <begin position="1"/>
        <end position="42"/>
    </location>
</feature>
<dbReference type="SUPFAM" id="SSF50911">
    <property type="entry name" value="Mannose 6-phosphate receptor domain"/>
    <property type="match status" value="2"/>
</dbReference>
<accession>A0A4W3HXA8</accession>
<dbReference type="GO" id="GO:0038023">
    <property type="term" value="F:signaling receptor activity"/>
    <property type="evidence" value="ECO:0007669"/>
    <property type="project" value="InterPro"/>
</dbReference>